<protein>
    <submittedName>
        <fullName evidence="2">Uncharacterized protein</fullName>
    </submittedName>
</protein>
<dbReference type="InterPro" id="IPR021514">
    <property type="entry name" value="DUF3176"/>
</dbReference>
<sequence length="565" mass="63814">MQDRQESRVELLSETQKAPGRFSWSSITLDTWILETVSLVFSIACLMSIYGILFAYKGKPRPEFSYNISLNAIVSVLATACKSSLIFVVGAGLSQLKWVWFQNRRKLSSIQAFEDASRGPMGSIWLLFRHKGRSIASLGAMILILMLAFELFVQQILNYPTELQYYDHWLTTYNLTSAYYTGIWTKDFNLEPTCPLGDCTWLSYKSFGFCSQCSDITSTATLDCAMLSSNHKAAQNTSLNGTYKVVLSQGRPSGTMLEATFRNRTFNLIKFSRDVVIENPLIVMAHSTLNLNNTRITNLSDPTEGIFIAKVIQCAFNFCVKEYKPYITNGIIVVKRSSSDFGKTENLTGPEINRKSSLLCWISNQISNDIERHYNISYPMEFASPRVISLEFTYCDFGNKEKNVFTGSMLTGLTVDTYWRTNSSWESNQRDGGLDVVLQILILGLDVIGSLVADSMTKTLLQNSDITIPGSIYANQVMVRVQWVWMILPTLLVILGIVFLVWTTCASRKKIVWKSSVLAFLFHGLEDQRERDNCMTGSGMEKLAEAMHVQLHPSQDDARVMLREN</sequence>
<gene>
    <name evidence="2" type="ORF">PSALAMII_LOCUS6555</name>
</gene>
<dbReference type="PANTHER" id="PTHR35394">
    <property type="entry name" value="DUF3176 DOMAIN-CONTAINING PROTEIN"/>
    <property type="match status" value="1"/>
</dbReference>
<comment type="caution">
    <text evidence="2">The sequence shown here is derived from an EMBL/GenBank/DDBJ whole genome shotgun (WGS) entry which is preliminary data.</text>
</comment>
<evidence type="ECO:0000313" key="2">
    <source>
        <dbReference type="EMBL" id="CAG8385906.1"/>
    </source>
</evidence>
<feature type="transmembrane region" description="Helical" evidence="1">
    <location>
        <begin position="483"/>
        <end position="505"/>
    </location>
</feature>
<feature type="transmembrane region" description="Helical" evidence="1">
    <location>
        <begin position="32"/>
        <end position="56"/>
    </location>
</feature>
<feature type="transmembrane region" description="Helical" evidence="1">
    <location>
        <begin position="135"/>
        <end position="153"/>
    </location>
</feature>
<keyword evidence="1" id="KW-1133">Transmembrane helix</keyword>
<keyword evidence="1" id="KW-0472">Membrane</keyword>
<proteinExistence type="predicted"/>
<evidence type="ECO:0000313" key="3">
    <source>
        <dbReference type="Proteomes" id="UP001152646"/>
    </source>
</evidence>
<keyword evidence="1" id="KW-0812">Transmembrane</keyword>
<dbReference type="AlphaFoldDB" id="A0A9W4JEI7"/>
<feature type="transmembrane region" description="Helical" evidence="1">
    <location>
        <begin position="68"/>
        <end position="93"/>
    </location>
</feature>
<dbReference type="Pfam" id="PF11374">
    <property type="entry name" value="DUF3176"/>
    <property type="match status" value="1"/>
</dbReference>
<dbReference type="OrthoDB" id="5376804at2759"/>
<dbReference type="EMBL" id="CAJVPA010000191">
    <property type="protein sequence ID" value="CAG8385906.1"/>
    <property type="molecule type" value="Genomic_DNA"/>
</dbReference>
<evidence type="ECO:0000256" key="1">
    <source>
        <dbReference type="SAM" id="Phobius"/>
    </source>
</evidence>
<organism evidence="2 3">
    <name type="scientific">Penicillium salamii</name>
    <dbReference type="NCBI Taxonomy" id="1612424"/>
    <lineage>
        <taxon>Eukaryota</taxon>
        <taxon>Fungi</taxon>
        <taxon>Dikarya</taxon>
        <taxon>Ascomycota</taxon>
        <taxon>Pezizomycotina</taxon>
        <taxon>Eurotiomycetes</taxon>
        <taxon>Eurotiomycetidae</taxon>
        <taxon>Eurotiales</taxon>
        <taxon>Aspergillaceae</taxon>
        <taxon>Penicillium</taxon>
    </lineage>
</organism>
<name>A0A9W4JEI7_9EURO</name>
<accession>A0A9W4JEI7</accession>
<dbReference type="Proteomes" id="UP001152646">
    <property type="component" value="Unassembled WGS sequence"/>
</dbReference>
<reference evidence="2" key="1">
    <citation type="submission" date="2021-07" db="EMBL/GenBank/DDBJ databases">
        <authorList>
            <person name="Branca A.L. A."/>
        </authorList>
    </citation>
    <scope>NUCLEOTIDE SEQUENCE</scope>
</reference>
<dbReference type="PANTHER" id="PTHR35394:SF5">
    <property type="entry name" value="DUF3176 DOMAIN-CONTAINING PROTEIN"/>
    <property type="match status" value="1"/>
</dbReference>